<name>E5DI24_9CAUD</name>
<dbReference type="InterPro" id="IPR056952">
    <property type="entry name" value="T4_Cef"/>
</dbReference>
<accession>E5DI24</accession>
<gene>
    <name evidence="1" type="primary">cef</name>
    <name evidence="1" type="ORF">CC31p013</name>
</gene>
<dbReference type="KEGG" id="vg:9926159"/>
<dbReference type="OrthoDB" id="20741at10239"/>
<sequence>MKNQPIITGITRDEFEDTLYNPDLVVVQKDVAGHLEHTQIAYVYENVGDTLPIYGMFRQISDDGTEYWKETYNA</sequence>
<dbReference type="GeneID" id="9926159"/>
<protein>
    <submittedName>
        <fullName evidence="1">Modifier of suppressor tRNAs</fullName>
    </submittedName>
</protein>
<evidence type="ECO:0000313" key="1">
    <source>
        <dbReference type="EMBL" id="ADB81509.1"/>
    </source>
</evidence>
<dbReference type="Pfam" id="PF24050">
    <property type="entry name" value="T4_Cef"/>
    <property type="match status" value="1"/>
</dbReference>
<dbReference type="EMBL" id="GU323318">
    <property type="protein sequence ID" value="ADB81509.1"/>
    <property type="molecule type" value="Genomic_DNA"/>
</dbReference>
<dbReference type="RefSeq" id="YP_004009871.1">
    <property type="nucleotide sequence ID" value="NC_014662.1"/>
</dbReference>
<evidence type="ECO:0000313" key="2">
    <source>
        <dbReference type="Proteomes" id="UP000008725"/>
    </source>
</evidence>
<keyword evidence="2" id="KW-1185">Reference proteome</keyword>
<dbReference type="Proteomes" id="UP000008725">
    <property type="component" value="Segment"/>
</dbReference>
<reference evidence="1 2" key="1">
    <citation type="journal article" date="2010" name="Virol. J.">
        <title>Genomes of the T4-related bacteriophages as windows on microbial genome evolution.</title>
        <authorList>
            <person name="Petrov V.M."/>
            <person name="Ratnayaka S."/>
            <person name="Nolan J.M."/>
            <person name="Miller E.S."/>
            <person name="Karam J.D."/>
        </authorList>
    </citation>
    <scope>NUCLEOTIDE SEQUENCE [LARGE SCALE GENOMIC DNA]</scope>
</reference>
<proteinExistence type="predicted"/>
<organism evidence="1 2">
    <name type="scientific">Enterobacter phage CC31</name>
    <dbReference type="NCBI Taxonomy" id="709484"/>
    <lineage>
        <taxon>Viruses</taxon>
        <taxon>Duplodnaviria</taxon>
        <taxon>Heunggongvirae</taxon>
        <taxon>Uroviricota</taxon>
        <taxon>Caudoviricetes</taxon>
        <taxon>Pantevenvirales</taxon>
        <taxon>Straboviridae</taxon>
        <taxon>Tevenvirinae</taxon>
        <taxon>Karamvirus</taxon>
        <taxon>Karamvirus cc31</taxon>
    </lineage>
</organism>